<dbReference type="Proteomes" id="UP000188605">
    <property type="component" value="Unassembled WGS sequence"/>
</dbReference>
<evidence type="ECO:0000313" key="2">
    <source>
        <dbReference type="Proteomes" id="UP000188605"/>
    </source>
</evidence>
<keyword evidence="2" id="KW-1185">Reference proteome</keyword>
<name>A0ACC8XBF4_9FIRM</name>
<sequence length="195" mass="22266">MNKKYIPIVLSFISLSTPVFAKENIYAKEISDVHTQEELLKSFQYHKPEKNRYLDNSVVVEITDESNPLLDNFAYEIIELVNFERAKVGANPLKLDAELNSIAQIKSEDMKKNNYFNHTSPVFGTPLEMLDKFGVEYLTANENIAMGQSLPVTVVGGWMSSEFHRSNILNKYFTHMGIGLSEDGNYWTQLFKSVV</sequence>
<organism evidence="1 2">
    <name type="scientific">Candidatus Epulonipiscium fishelsonii</name>
    <dbReference type="NCBI Taxonomy" id="77094"/>
    <lineage>
        <taxon>Bacteria</taxon>
        <taxon>Bacillati</taxon>
        <taxon>Bacillota</taxon>
        <taxon>Clostridia</taxon>
        <taxon>Lachnospirales</taxon>
        <taxon>Lachnospiraceae</taxon>
        <taxon>Candidatus Epulonipiscium</taxon>
    </lineage>
</organism>
<reference evidence="1" key="1">
    <citation type="submission" date="2016-08" db="EMBL/GenBank/DDBJ databases">
        <authorList>
            <person name="Ngugi D.K."/>
            <person name="Miyake S."/>
            <person name="Stingl U."/>
        </authorList>
    </citation>
    <scope>NUCLEOTIDE SEQUENCE</scope>
    <source>
        <strain evidence="1">SCG-B11WGA-EpuloA1</strain>
    </source>
</reference>
<gene>
    <name evidence="1" type="ORF">AN396_07030</name>
</gene>
<comment type="caution">
    <text evidence="1">The sequence shown here is derived from an EMBL/GenBank/DDBJ whole genome shotgun (WGS) entry which is preliminary data.</text>
</comment>
<accession>A0ACC8XBF4</accession>
<evidence type="ECO:0000313" key="1">
    <source>
        <dbReference type="EMBL" id="ONI39802.1"/>
    </source>
</evidence>
<dbReference type="EMBL" id="LJDB01000060">
    <property type="protein sequence ID" value="ONI39802.1"/>
    <property type="molecule type" value="Genomic_DNA"/>
</dbReference>
<proteinExistence type="predicted"/>
<protein>
    <submittedName>
        <fullName evidence="1">Uncharacterized protein</fullName>
    </submittedName>
</protein>